<keyword evidence="1" id="KW-0479">Metal-binding</keyword>
<keyword evidence="2 4" id="KW-0863">Zinc-finger</keyword>
<keyword evidence="7" id="KW-1185">Reference proteome</keyword>
<evidence type="ECO:0000256" key="2">
    <source>
        <dbReference type="ARBA" id="ARBA00022771"/>
    </source>
</evidence>
<name>A0AAQ3SYY5_PASNO</name>
<keyword evidence="3" id="KW-0862">Zinc</keyword>
<feature type="domain" description="GRF-type" evidence="5">
    <location>
        <begin position="51"/>
        <end position="94"/>
    </location>
</feature>
<reference evidence="6 7" key="1">
    <citation type="submission" date="2024-02" db="EMBL/GenBank/DDBJ databases">
        <title>High-quality chromosome-scale genome assembly of Pensacola bahiagrass (Paspalum notatum Flugge var. saurae).</title>
        <authorList>
            <person name="Vega J.M."/>
            <person name="Podio M."/>
            <person name="Orjuela J."/>
            <person name="Siena L.A."/>
            <person name="Pessino S.C."/>
            <person name="Combes M.C."/>
            <person name="Mariac C."/>
            <person name="Albertini E."/>
            <person name="Pupilli F."/>
            <person name="Ortiz J.P.A."/>
            <person name="Leblanc O."/>
        </authorList>
    </citation>
    <scope>NUCLEOTIDE SEQUENCE [LARGE SCALE GENOMIC DNA]</scope>
    <source>
        <strain evidence="6">R1</strain>
        <tissue evidence="6">Leaf</tissue>
    </source>
</reference>
<dbReference type="InterPro" id="IPR010666">
    <property type="entry name" value="Znf_GRF"/>
</dbReference>
<dbReference type="EMBL" id="CP144747">
    <property type="protein sequence ID" value="WVZ63007.1"/>
    <property type="molecule type" value="Genomic_DNA"/>
</dbReference>
<evidence type="ECO:0000256" key="3">
    <source>
        <dbReference type="ARBA" id="ARBA00022833"/>
    </source>
</evidence>
<gene>
    <name evidence="6" type="ORF">U9M48_012687</name>
</gene>
<accession>A0AAQ3SYY5</accession>
<protein>
    <recommendedName>
        <fullName evidence="5">GRF-type domain-containing protein</fullName>
    </recommendedName>
</protein>
<evidence type="ECO:0000256" key="1">
    <source>
        <dbReference type="ARBA" id="ARBA00022723"/>
    </source>
</evidence>
<dbReference type="AlphaFoldDB" id="A0AAQ3SYY5"/>
<evidence type="ECO:0000259" key="5">
    <source>
        <dbReference type="PROSITE" id="PS51999"/>
    </source>
</evidence>
<evidence type="ECO:0000313" key="6">
    <source>
        <dbReference type="EMBL" id="WVZ63007.1"/>
    </source>
</evidence>
<organism evidence="6 7">
    <name type="scientific">Paspalum notatum var. saurae</name>
    <dbReference type="NCBI Taxonomy" id="547442"/>
    <lineage>
        <taxon>Eukaryota</taxon>
        <taxon>Viridiplantae</taxon>
        <taxon>Streptophyta</taxon>
        <taxon>Embryophyta</taxon>
        <taxon>Tracheophyta</taxon>
        <taxon>Spermatophyta</taxon>
        <taxon>Magnoliopsida</taxon>
        <taxon>Liliopsida</taxon>
        <taxon>Poales</taxon>
        <taxon>Poaceae</taxon>
        <taxon>PACMAD clade</taxon>
        <taxon>Panicoideae</taxon>
        <taxon>Andropogonodae</taxon>
        <taxon>Paspaleae</taxon>
        <taxon>Paspalinae</taxon>
        <taxon>Paspalum</taxon>
    </lineage>
</organism>
<evidence type="ECO:0000313" key="7">
    <source>
        <dbReference type="Proteomes" id="UP001341281"/>
    </source>
</evidence>
<proteinExistence type="predicted"/>
<dbReference type="GO" id="GO:0008270">
    <property type="term" value="F:zinc ion binding"/>
    <property type="evidence" value="ECO:0007669"/>
    <property type="project" value="UniProtKB-KW"/>
</dbReference>
<evidence type="ECO:0000256" key="4">
    <source>
        <dbReference type="PROSITE-ProRule" id="PRU01343"/>
    </source>
</evidence>
<dbReference type="Proteomes" id="UP001341281">
    <property type="component" value="Chromosome 03"/>
</dbReference>
<sequence>MGRRGEHYYMEAPPPVDRRRALRLLMAPKEDVAPQPLLQLIAQPQPQMPTCYCGIPIKSGLVMTPSPTQGHCFYTCGNWTPEFGATCPFFLWVA</sequence>
<dbReference type="PROSITE" id="PS51999">
    <property type="entry name" value="ZF_GRF"/>
    <property type="match status" value="1"/>
</dbReference>